<accession>A0A2P4X1G1</accession>
<evidence type="ECO:0000256" key="1">
    <source>
        <dbReference type="SAM" id="SignalP"/>
    </source>
</evidence>
<organism evidence="2 3">
    <name type="scientific">Phytophthora palmivora</name>
    <dbReference type="NCBI Taxonomy" id="4796"/>
    <lineage>
        <taxon>Eukaryota</taxon>
        <taxon>Sar</taxon>
        <taxon>Stramenopiles</taxon>
        <taxon>Oomycota</taxon>
        <taxon>Peronosporomycetes</taxon>
        <taxon>Peronosporales</taxon>
        <taxon>Peronosporaceae</taxon>
        <taxon>Phytophthora</taxon>
    </lineage>
</organism>
<protein>
    <submittedName>
        <fullName evidence="2">Secreted RxLR effector peptide protein</fullName>
    </submittedName>
</protein>
<reference evidence="2 3" key="1">
    <citation type="journal article" date="2017" name="Genome Biol. Evol.">
        <title>Phytophthora megakarya and P. palmivora, closely related causal agents of cacao black pod rot, underwent increases in genome sizes and gene numbers by different mechanisms.</title>
        <authorList>
            <person name="Ali S.S."/>
            <person name="Shao J."/>
            <person name="Lary D.J."/>
            <person name="Kronmiller B."/>
            <person name="Shen D."/>
            <person name="Strem M.D."/>
            <person name="Amoako-Attah I."/>
            <person name="Akrofi A.Y."/>
            <person name="Begoude B.A."/>
            <person name="Ten Hoopen G.M."/>
            <person name="Coulibaly K."/>
            <person name="Kebe B.I."/>
            <person name="Melnick R.L."/>
            <person name="Guiltinan M.J."/>
            <person name="Tyler B.M."/>
            <person name="Meinhardt L.W."/>
            <person name="Bailey B.A."/>
        </authorList>
    </citation>
    <scope>NUCLEOTIDE SEQUENCE [LARGE SCALE GENOMIC DNA]</scope>
    <source>
        <strain evidence="3">sbr112.9</strain>
    </source>
</reference>
<dbReference type="EMBL" id="NCKW01017187">
    <property type="protein sequence ID" value="POM59377.1"/>
    <property type="molecule type" value="Genomic_DNA"/>
</dbReference>
<keyword evidence="1" id="KW-0732">Signal</keyword>
<dbReference type="OrthoDB" id="115580at2759"/>
<gene>
    <name evidence="2" type="ORF">PHPALM_31904</name>
</gene>
<feature type="signal peptide" evidence="1">
    <location>
        <begin position="1"/>
        <end position="24"/>
    </location>
</feature>
<dbReference type="InterPro" id="IPR029044">
    <property type="entry name" value="Nucleotide-diphossugar_trans"/>
</dbReference>
<name>A0A2P4X1G1_9STRA</name>
<comment type="caution">
    <text evidence="2">The sequence shown here is derived from an EMBL/GenBank/DDBJ whole genome shotgun (WGS) entry which is preliminary data.</text>
</comment>
<feature type="chain" id="PRO_5015179449" evidence="1">
    <location>
        <begin position="25"/>
        <end position="224"/>
    </location>
</feature>
<evidence type="ECO:0000313" key="2">
    <source>
        <dbReference type="EMBL" id="POM59377.1"/>
    </source>
</evidence>
<sequence length="224" mass="25376">MYQRNFLVLLVVTIGVFIAESTFATSIAGNTKVTGMEGDAPDPEAEQRGLKWTSFNGIQKFISKPSNIDTTVQNSPGIAKAINNPRFRQISMELGKQPGLLQKFKNMPILKNLATRLRGSSTQITTRQVTNIGYVAVKSRSSSVLTNLWISIIDFFNLIVSFNYPKEHISVLLFTSSIEEFEKVKKLFKSYIQQFPRLSVIFRNDFVQNRLTRGNRHEVKPQAK</sequence>
<proteinExistence type="predicted"/>
<dbReference type="Proteomes" id="UP000237271">
    <property type="component" value="Unassembled WGS sequence"/>
</dbReference>
<dbReference type="Gene3D" id="3.90.550.10">
    <property type="entry name" value="Spore Coat Polysaccharide Biosynthesis Protein SpsA, Chain A"/>
    <property type="match status" value="1"/>
</dbReference>
<dbReference type="AlphaFoldDB" id="A0A2P4X1G1"/>
<keyword evidence="3" id="KW-1185">Reference proteome</keyword>
<evidence type="ECO:0000313" key="3">
    <source>
        <dbReference type="Proteomes" id="UP000237271"/>
    </source>
</evidence>